<dbReference type="Gene3D" id="3.40.50.2300">
    <property type="match status" value="2"/>
</dbReference>
<dbReference type="Pfam" id="PF13458">
    <property type="entry name" value="Peripla_BP_6"/>
    <property type="match status" value="1"/>
</dbReference>
<evidence type="ECO:0000256" key="4">
    <source>
        <dbReference type="ARBA" id="ARBA00022970"/>
    </source>
</evidence>
<sequence length="408" mass="43438">MTNKLYGQSRRTVLKSGVAAAAVLAAPGILRAQSPAPVKVGLLQPISGAFALDGDLARIGAEQAVKEINEAGGIKALDGAPIELVVGDSRSNAEAGAQATEDLNAAGVAGVLGGFASGIALTATQAASRYNLPYIVDCAVSDTITQRGLKNTFRFNPNFSMATDTALKNLVKLNDDAGKPAKTVALVHEDGLFGSGLATIMKNRLPELGFEIIETISHPTPARDMSNVVLRLRSLRPDLVIPSMYYNEFVLLARTMQQQRVKPMGVYAVFGGAASSYRFVNEFPEAAEGVMDCNHWGDPKNPKSAELKTIVEEQGKFYAYNTPINYSVVKVFAQALEKAGSTDKEAIIEALSTQEFESGVMPYGMSKFDETGQNTSALPLNTQVQGGDINVIYPEEFAQAAPVFPANK</sequence>
<comment type="caution">
    <text evidence="6">The sequence shown here is derived from an EMBL/GenBank/DDBJ whole genome shotgun (WGS) entry which is preliminary data.</text>
</comment>
<proteinExistence type="inferred from homology"/>
<dbReference type="InterPro" id="IPR028082">
    <property type="entry name" value="Peripla_BP_I"/>
</dbReference>
<gene>
    <name evidence="6" type="ORF">DLJ53_00060</name>
</gene>
<comment type="similarity">
    <text evidence="1">Belongs to the leucine-binding protein family.</text>
</comment>
<dbReference type="PROSITE" id="PS51318">
    <property type="entry name" value="TAT"/>
    <property type="match status" value="1"/>
</dbReference>
<evidence type="ECO:0000256" key="2">
    <source>
        <dbReference type="ARBA" id="ARBA00022448"/>
    </source>
</evidence>
<dbReference type="PRINTS" id="PR00337">
    <property type="entry name" value="LEUILEVALBP"/>
</dbReference>
<protein>
    <submittedName>
        <fullName evidence="6">ABC transporter substrate-binding protein</fullName>
    </submittedName>
</protein>
<evidence type="ECO:0000313" key="6">
    <source>
        <dbReference type="EMBL" id="RAI02972.1"/>
    </source>
</evidence>
<dbReference type="RefSeq" id="WP_111341123.1">
    <property type="nucleotide sequence ID" value="NZ_QHHQ01000001.1"/>
</dbReference>
<organism evidence="6 7">
    <name type="scientific">Acuticoccus sediminis</name>
    <dbReference type="NCBI Taxonomy" id="2184697"/>
    <lineage>
        <taxon>Bacteria</taxon>
        <taxon>Pseudomonadati</taxon>
        <taxon>Pseudomonadota</taxon>
        <taxon>Alphaproteobacteria</taxon>
        <taxon>Hyphomicrobiales</taxon>
        <taxon>Amorphaceae</taxon>
        <taxon>Acuticoccus</taxon>
    </lineage>
</organism>
<dbReference type="EMBL" id="QHHQ01000001">
    <property type="protein sequence ID" value="RAI02972.1"/>
    <property type="molecule type" value="Genomic_DNA"/>
</dbReference>
<evidence type="ECO:0000256" key="3">
    <source>
        <dbReference type="ARBA" id="ARBA00022729"/>
    </source>
</evidence>
<dbReference type="PANTHER" id="PTHR30483:SF37">
    <property type="entry name" value="ABC TRANSPORTER SUBSTRATE-BINDING PROTEIN"/>
    <property type="match status" value="1"/>
</dbReference>
<dbReference type="InterPro" id="IPR000709">
    <property type="entry name" value="Leu_Ile_Val-bd"/>
</dbReference>
<evidence type="ECO:0000256" key="1">
    <source>
        <dbReference type="ARBA" id="ARBA00010062"/>
    </source>
</evidence>
<dbReference type="InterPro" id="IPR028081">
    <property type="entry name" value="Leu-bd"/>
</dbReference>
<reference evidence="6 7" key="1">
    <citation type="submission" date="2018-05" db="EMBL/GenBank/DDBJ databases">
        <title>Acuticoccus sediminis sp. nov., isolated from deep-sea sediment of Indian Ocean.</title>
        <authorList>
            <person name="Liu X."/>
            <person name="Lai Q."/>
            <person name="Du Y."/>
            <person name="Sun F."/>
            <person name="Zhang X."/>
            <person name="Wang S."/>
            <person name="Shao Z."/>
        </authorList>
    </citation>
    <scope>NUCLEOTIDE SEQUENCE [LARGE SCALE GENOMIC DNA]</scope>
    <source>
        <strain evidence="6 7">PTG4-2</strain>
    </source>
</reference>
<dbReference type="GO" id="GO:0006865">
    <property type="term" value="P:amino acid transport"/>
    <property type="evidence" value="ECO:0007669"/>
    <property type="project" value="UniProtKB-KW"/>
</dbReference>
<evidence type="ECO:0000313" key="7">
    <source>
        <dbReference type="Proteomes" id="UP000249590"/>
    </source>
</evidence>
<dbReference type="OrthoDB" id="9802022at2"/>
<dbReference type="CDD" id="cd06340">
    <property type="entry name" value="PBP1_ABC_ligand_binding-like"/>
    <property type="match status" value="1"/>
</dbReference>
<keyword evidence="2" id="KW-0813">Transport</keyword>
<evidence type="ECO:0000259" key="5">
    <source>
        <dbReference type="Pfam" id="PF13458"/>
    </source>
</evidence>
<keyword evidence="3" id="KW-0732">Signal</keyword>
<dbReference type="PANTHER" id="PTHR30483">
    <property type="entry name" value="LEUCINE-SPECIFIC-BINDING PROTEIN"/>
    <property type="match status" value="1"/>
</dbReference>
<keyword evidence="4" id="KW-0029">Amino-acid transport</keyword>
<dbReference type="Proteomes" id="UP000249590">
    <property type="component" value="Unassembled WGS sequence"/>
</dbReference>
<dbReference type="InterPro" id="IPR006311">
    <property type="entry name" value="TAT_signal"/>
</dbReference>
<dbReference type="AlphaFoldDB" id="A0A8B2P1G1"/>
<keyword evidence="7" id="KW-1185">Reference proteome</keyword>
<dbReference type="SUPFAM" id="SSF53822">
    <property type="entry name" value="Periplasmic binding protein-like I"/>
    <property type="match status" value="1"/>
</dbReference>
<dbReference type="InterPro" id="IPR051010">
    <property type="entry name" value="BCAA_transport"/>
</dbReference>
<name>A0A8B2P1G1_9HYPH</name>
<accession>A0A8B2P1G1</accession>
<feature type="domain" description="Leucine-binding protein" evidence="5">
    <location>
        <begin position="37"/>
        <end position="380"/>
    </location>
</feature>